<proteinExistence type="predicted"/>
<dbReference type="OrthoDB" id="66481at2"/>
<dbReference type="InterPro" id="IPR016181">
    <property type="entry name" value="Acyl_CoA_acyltransferase"/>
</dbReference>
<dbReference type="Gene3D" id="3.40.630.30">
    <property type="match status" value="1"/>
</dbReference>
<evidence type="ECO:0000313" key="2">
    <source>
        <dbReference type="Proteomes" id="UP000008635"/>
    </source>
</evidence>
<dbReference type="Proteomes" id="UP000008635">
    <property type="component" value="Chromosome"/>
</dbReference>
<keyword evidence="2" id="KW-1185">Reference proteome</keyword>
<evidence type="ECO:0000313" key="1">
    <source>
        <dbReference type="EMBL" id="ADV68398.1"/>
    </source>
</evidence>
<dbReference type="Pfam" id="PF09390">
    <property type="entry name" value="DUF1999"/>
    <property type="match status" value="1"/>
</dbReference>
<dbReference type="InterPro" id="IPR018987">
    <property type="entry name" value="DUF1999"/>
</dbReference>
<evidence type="ECO:0008006" key="3">
    <source>
        <dbReference type="Google" id="ProtNLM"/>
    </source>
</evidence>
<dbReference type="SUPFAM" id="SSF55729">
    <property type="entry name" value="Acyl-CoA N-acyltransferases (Nat)"/>
    <property type="match status" value="1"/>
</dbReference>
<dbReference type="eggNOG" id="ENOG5032TPF">
    <property type="taxonomic scope" value="Bacteria"/>
</dbReference>
<dbReference type="RefSeq" id="WP_013557902.1">
    <property type="nucleotide sequence ID" value="NC_014958.1"/>
</dbReference>
<sequence>MEYRTFHEPDFDALQALEARVLRAEDPNFDALAEREREGRVRTSLAALKFFERSEHSFAAAEGGTLHGVILAQSVWQGDRPIVLVARALIAPDAPADTAAGLLRACVKSAYDAAVYEVHFPLTDGLEDAARADGAYVTGQYAVRHLGTRAETAPGARLGGAPNAGA</sequence>
<accession>E8UBF9</accession>
<reference evidence="1 2" key="1">
    <citation type="journal article" date="2011" name="Stand. Genomic Sci.">
        <title>Complete genome sequence of Deinococcus maricopensis type strain (LB-34).</title>
        <authorList>
            <person name="Pukall R."/>
            <person name="Zeytun A."/>
            <person name="Lucas S."/>
            <person name="Lapidus A."/>
            <person name="Hammon N."/>
            <person name="Deshpande S."/>
            <person name="Nolan M."/>
            <person name="Cheng J.F."/>
            <person name="Pitluck S."/>
            <person name="Liolios K."/>
            <person name="Pagani I."/>
            <person name="Mikhailova N."/>
            <person name="Ivanova N."/>
            <person name="Mavromatis K."/>
            <person name="Pati A."/>
            <person name="Tapia R."/>
            <person name="Han C."/>
            <person name="Goodwin L."/>
            <person name="Chen A."/>
            <person name="Palaniappan K."/>
            <person name="Land M."/>
            <person name="Hauser L."/>
            <person name="Chang Y.J."/>
            <person name="Jeffries C.D."/>
            <person name="Brambilla E.M."/>
            <person name="Rohde M."/>
            <person name="Goker M."/>
            <person name="Detter J.C."/>
            <person name="Woyke T."/>
            <person name="Bristow J."/>
            <person name="Eisen J.A."/>
            <person name="Markowitz V."/>
            <person name="Hugenholtz P."/>
            <person name="Kyrpides N.C."/>
            <person name="Klenk H.P."/>
        </authorList>
    </citation>
    <scope>NUCLEOTIDE SEQUENCE [LARGE SCALE GENOMIC DNA]</scope>
    <source>
        <strain evidence="2">DSM 21211 / LMG 22137 / NRRL B-23946 / LB-34</strain>
    </source>
</reference>
<protein>
    <recommendedName>
        <fullName evidence="3">DUF1999 domain-containing protein</fullName>
    </recommendedName>
</protein>
<dbReference type="STRING" id="709986.Deima_2769"/>
<dbReference type="HOGENOM" id="CLU_136082_0_0_0"/>
<reference evidence="2" key="2">
    <citation type="submission" date="2011-01" db="EMBL/GenBank/DDBJ databases">
        <title>The complete genome of Deinococcus maricopensis DSM 21211.</title>
        <authorList>
            <consortium name="US DOE Joint Genome Institute (JGI-PGF)"/>
            <person name="Lucas S."/>
            <person name="Copeland A."/>
            <person name="Lapidus A."/>
            <person name="Goodwin L."/>
            <person name="Pitluck S."/>
            <person name="Kyrpides N."/>
            <person name="Mavromatis K."/>
            <person name="Pagani I."/>
            <person name="Ivanova N."/>
            <person name="Ovchinnikova G."/>
            <person name="Zeytun A."/>
            <person name="Detter J.C."/>
            <person name="Han C."/>
            <person name="Land M."/>
            <person name="Hauser L."/>
            <person name="Markowitz V."/>
            <person name="Cheng J.-F."/>
            <person name="Hugenholtz P."/>
            <person name="Woyke T."/>
            <person name="Wu D."/>
            <person name="Pukall R."/>
            <person name="Gehrich-Schroeter G."/>
            <person name="Brambilla E."/>
            <person name="Klenk H.-P."/>
            <person name="Eisen J.A."/>
        </authorList>
    </citation>
    <scope>NUCLEOTIDE SEQUENCE [LARGE SCALE GENOMIC DNA]</scope>
    <source>
        <strain evidence="2">DSM 21211 / LMG 22137 / NRRL B-23946 / LB-34</strain>
    </source>
</reference>
<gene>
    <name evidence="1" type="ordered locus">Deima_2769</name>
</gene>
<name>E8UBF9_DEIML</name>
<dbReference type="AlphaFoldDB" id="E8UBF9"/>
<organism evidence="1 2">
    <name type="scientific">Deinococcus maricopensis (strain DSM 21211 / LMG 22137 / NRRL B-23946 / LB-34)</name>
    <dbReference type="NCBI Taxonomy" id="709986"/>
    <lineage>
        <taxon>Bacteria</taxon>
        <taxon>Thermotogati</taxon>
        <taxon>Deinococcota</taxon>
        <taxon>Deinococci</taxon>
        <taxon>Deinococcales</taxon>
        <taxon>Deinococcaceae</taxon>
        <taxon>Deinococcus</taxon>
    </lineage>
</organism>
<dbReference type="KEGG" id="dmr:Deima_2769"/>
<dbReference type="EMBL" id="CP002454">
    <property type="protein sequence ID" value="ADV68398.1"/>
    <property type="molecule type" value="Genomic_DNA"/>
</dbReference>